<organism evidence="2 3">
    <name type="scientific">Candidatus Carbonibacillus altaicus</name>
    <dbReference type="NCBI Taxonomy" id="2163959"/>
    <lineage>
        <taxon>Bacteria</taxon>
        <taxon>Bacillati</taxon>
        <taxon>Bacillota</taxon>
        <taxon>Bacilli</taxon>
        <taxon>Bacillales</taxon>
        <taxon>Candidatus Carbonibacillus</taxon>
    </lineage>
</organism>
<protein>
    <submittedName>
        <fullName evidence="2">Ribosomal-protein-L7p-serine acetyltransferase</fullName>
    </submittedName>
</protein>
<dbReference type="EMBL" id="PEBX01000059">
    <property type="protein sequence ID" value="PTQ55928.1"/>
    <property type="molecule type" value="Genomic_DNA"/>
</dbReference>
<dbReference type="InterPro" id="IPR000182">
    <property type="entry name" value="GNAT_dom"/>
</dbReference>
<dbReference type="InterPro" id="IPR051908">
    <property type="entry name" value="Ribosomal_N-acetyltransferase"/>
</dbReference>
<gene>
    <name evidence="2" type="ORF">BSOLF_1107</name>
</gene>
<dbReference type="Gene3D" id="3.40.630.30">
    <property type="match status" value="1"/>
</dbReference>
<comment type="caution">
    <text evidence="2">The sequence shown here is derived from an EMBL/GenBank/DDBJ whole genome shotgun (WGS) entry which is preliminary data.</text>
</comment>
<name>A0A2R6XZS2_9BACL</name>
<dbReference type="PANTHER" id="PTHR43441:SF12">
    <property type="entry name" value="RIBOSOMAL N-ACETYLTRANSFERASE YDAF-RELATED"/>
    <property type="match status" value="1"/>
</dbReference>
<proteinExistence type="predicted"/>
<dbReference type="Proteomes" id="UP000244338">
    <property type="component" value="Unassembled WGS sequence"/>
</dbReference>
<feature type="domain" description="N-acetyltransferase" evidence="1">
    <location>
        <begin position="10"/>
        <end position="176"/>
    </location>
</feature>
<dbReference type="GO" id="GO:0008999">
    <property type="term" value="F:protein-N-terminal-alanine acetyltransferase activity"/>
    <property type="evidence" value="ECO:0007669"/>
    <property type="project" value="TreeGrafter"/>
</dbReference>
<evidence type="ECO:0000313" key="2">
    <source>
        <dbReference type="EMBL" id="PTQ55928.1"/>
    </source>
</evidence>
<dbReference type="InterPro" id="IPR016181">
    <property type="entry name" value="Acyl_CoA_acyltransferase"/>
</dbReference>
<evidence type="ECO:0000313" key="3">
    <source>
        <dbReference type="Proteomes" id="UP000244338"/>
    </source>
</evidence>
<reference evidence="3" key="1">
    <citation type="journal article" date="2018" name="Sci. Rep.">
        <title>Lignite coal burning seam in the remote Altai Mountains harbors a hydrogen-driven thermophilic microbial community.</title>
        <authorList>
            <person name="Kadnikov V.V."/>
            <person name="Mardanov A.V."/>
            <person name="Ivasenko D.A."/>
            <person name="Antsiferov D.V."/>
            <person name="Beletsky A.V."/>
            <person name="Karnachuk O.V."/>
            <person name="Ravin N.V."/>
        </authorList>
    </citation>
    <scope>NUCLEOTIDE SEQUENCE [LARGE SCALE GENOMIC DNA]</scope>
</reference>
<keyword evidence="2" id="KW-0808">Transferase</keyword>
<accession>A0A2R6XZS2</accession>
<evidence type="ECO:0000259" key="1">
    <source>
        <dbReference type="PROSITE" id="PS51186"/>
    </source>
</evidence>
<dbReference type="GO" id="GO:1990189">
    <property type="term" value="F:protein N-terminal-serine acetyltransferase activity"/>
    <property type="evidence" value="ECO:0007669"/>
    <property type="project" value="TreeGrafter"/>
</dbReference>
<dbReference type="SUPFAM" id="SSF55729">
    <property type="entry name" value="Acyl-CoA N-acyltransferases (Nat)"/>
    <property type="match status" value="1"/>
</dbReference>
<dbReference type="AlphaFoldDB" id="A0A2R6XZS2"/>
<sequence length="196" mass="23475">MFELTADYYLRLKPLAYRDVPSLYRLIDTYRTDLSVYLPWVRKQTIQDTYAFVDFSIGQERRREGFQAGLFYMGALVGVIGYHKIDWENHKTSLGYWLAPPYQGKGLMTKAAQAMVDYAFFEYRLNRLEIRAATENWPSRKVAERLGFTYEGTLREAEWLGDRYVDHAVYGLIRREWLKRQDDQKRKDRHHDFFTQ</sequence>
<dbReference type="Pfam" id="PF13302">
    <property type="entry name" value="Acetyltransf_3"/>
    <property type="match status" value="1"/>
</dbReference>
<dbReference type="PANTHER" id="PTHR43441">
    <property type="entry name" value="RIBOSOMAL-PROTEIN-SERINE ACETYLTRANSFERASE"/>
    <property type="match status" value="1"/>
</dbReference>
<dbReference type="PROSITE" id="PS51186">
    <property type="entry name" value="GNAT"/>
    <property type="match status" value="1"/>
</dbReference>
<dbReference type="GO" id="GO:0005737">
    <property type="term" value="C:cytoplasm"/>
    <property type="evidence" value="ECO:0007669"/>
    <property type="project" value="TreeGrafter"/>
</dbReference>